<organism evidence="6">
    <name type="scientific">Desulfovibrio sp. U5L</name>
    <dbReference type="NCBI Taxonomy" id="596152"/>
    <lineage>
        <taxon>Bacteria</taxon>
        <taxon>Pseudomonadati</taxon>
        <taxon>Thermodesulfobacteriota</taxon>
        <taxon>Desulfovibrionia</taxon>
        <taxon>Desulfovibrionales</taxon>
        <taxon>Desulfovibrionaceae</taxon>
        <taxon>Desulfovibrio</taxon>
    </lineage>
</organism>
<dbReference type="GO" id="GO:0006355">
    <property type="term" value="P:regulation of DNA-templated transcription"/>
    <property type="evidence" value="ECO:0007669"/>
    <property type="project" value="InterPro"/>
</dbReference>
<accession>I2Q352</accession>
<evidence type="ECO:0000256" key="1">
    <source>
        <dbReference type="ARBA" id="ARBA00022553"/>
    </source>
</evidence>
<dbReference type="Pfam" id="PF00196">
    <property type="entry name" value="GerE"/>
    <property type="match status" value="1"/>
</dbReference>
<evidence type="ECO:0000256" key="2">
    <source>
        <dbReference type="ARBA" id="ARBA00023125"/>
    </source>
</evidence>
<keyword evidence="1 3" id="KW-0597">Phosphoprotein</keyword>
<dbReference type="SUPFAM" id="SSF46894">
    <property type="entry name" value="C-terminal effector domain of the bipartite response regulators"/>
    <property type="match status" value="1"/>
</dbReference>
<dbReference type="InterPro" id="IPR058245">
    <property type="entry name" value="NreC/VraR/RcsB-like_REC"/>
</dbReference>
<sequence>MANLSAAMNIISLIIVDDHEIVREGTRYFLSGMPAIRVVGMAATPGEALQLVARYYPDVALVDLGLPSLEIGRGLIEDIKAHHPRVKILAFTAHEDALAIHSSLAAGADGYLLKTATTDELAAAIMAVATGKKYLSPDVSANVVDGFVNPDGGLHGSKVNLSRREREVLRFVMESRGNKEIGELLFISHRTVEKHKASLKKKLLCDTDVELAIYCMKNDIL</sequence>
<protein>
    <submittedName>
        <fullName evidence="6">Response regulator containing a CheY-like receiver domain and an HTH DNA-binding domain</fullName>
    </submittedName>
</protein>
<keyword evidence="2 6" id="KW-0238">DNA-binding</keyword>
<dbReference type="STRING" id="596152.DesU5LDRAFT_2552"/>
<dbReference type="SMART" id="SM00421">
    <property type="entry name" value="HTH_LUXR"/>
    <property type="match status" value="1"/>
</dbReference>
<dbReference type="InterPro" id="IPR000792">
    <property type="entry name" value="Tscrpt_reg_LuxR_C"/>
</dbReference>
<dbReference type="CDD" id="cd17535">
    <property type="entry name" value="REC_NarL-like"/>
    <property type="match status" value="1"/>
</dbReference>
<gene>
    <name evidence="6" type="ORF">DesU5LDRAFT_2552</name>
</gene>
<dbReference type="InterPro" id="IPR016032">
    <property type="entry name" value="Sig_transdc_resp-reg_C-effctor"/>
</dbReference>
<feature type="domain" description="Response regulatory" evidence="5">
    <location>
        <begin position="12"/>
        <end position="129"/>
    </location>
</feature>
<dbReference type="Gene3D" id="3.40.50.2300">
    <property type="match status" value="1"/>
</dbReference>
<dbReference type="SUPFAM" id="SSF52172">
    <property type="entry name" value="CheY-like"/>
    <property type="match status" value="1"/>
</dbReference>
<dbReference type="EMBL" id="JH600068">
    <property type="protein sequence ID" value="EIG54208.1"/>
    <property type="molecule type" value="Genomic_DNA"/>
</dbReference>
<dbReference type="AlphaFoldDB" id="I2Q352"/>
<dbReference type="PANTHER" id="PTHR43214:SF43">
    <property type="entry name" value="TWO-COMPONENT RESPONSE REGULATOR"/>
    <property type="match status" value="1"/>
</dbReference>
<dbReference type="PANTHER" id="PTHR43214">
    <property type="entry name" value="TWO-COMPONENT RESPONSE REGULATOR"/>
    <property type="match status" value="1"/>
</dbReference>
<dbReference type="InterPro" id="IPR011006">
    <property type="entry name" value="CheY-like_superfamily"/>
</dbReference>
<dbReference type="InterPro" id="IPR039420">
    <property type="entry name" value="WalR-like"/>
</dbReference>
<dbReference type="SMART" id="SM00448">
    <property type="entry name" value="REC"/>
    <property type="match status" value="1"/>
</dbReference>
<dbReference type="Pfam" id="PF00072">
    <property type="entry name" value="Response_reg"/>
    <property type="match status" value="1"/>
</dbReference>
<dbReference type="PROSITE" id="PS50110">
    <property type="entry name" value="RESPONSE_REGULATORY"/>
    <property type="match status" value="1"/>
</dbReference>
<dbReference type="eggNOG" id="COG2197">
    <property type="taxonomic scope" value="Bacteria"/>
</dbReference>
<proteinExistence type="predicted"/>
<dbReference type="InterPro" id="IPR001789">
    <property type="entry name" value="Sig_transdc_resp-reg_receiver"/>
</dbReference>
<evidence type="ECO:0000259" key="4">
    <source>
        <dbReference type="PROSITE" id="PS50043"/>
    </source>
</evidence>
<evidence type="ECO:0000259" key="5">
    <source>
        <dbReference type="PROSITE" id="PS50110"/>
    </source>
</evidence>
<dbReference type="PROSITE" id="PS50043">
    <property type="entry name" value="HTH_LUXR_2"/>
    <property type="match status" value="1"/>
</dbReference>
<dbReference type="CDD" id="cd06170">
    <property type="entry name" value="LuxR_C_like"/>
    <property type="match status" value="1"/>
</dbReference>
<dbReference type="GO" id="GO:0003677">
    <property type="term" value="F:DNA binding"/>
    <property type="evidence" value="ECO:0007669"/>
    <property type="project" value="UniProtKB-KW"/>
</dbReference>
<dbReference type="HOGENOM" id="CLU_000445_90_10_7"/>
<dbReference type="PRINTS" id="PR00038">
    <property type="entry name" value="HTHLUXR"/>
</dbReference>
<name>I2Q352_9BACT</name>
<reference evidence="6" key="1">
    <citation type="submission" date="2011-11" db="EMBL/GenBank/DDBJ databases">
        <title>Improved High-Quality Draft sequence of Desulfovibrio sp. U5L.</title>
        <authorList>
            <consortium name="US DOE Joint Genome Institute"/>
            <person name="Lucas S."/>
            <person name="Han J."/>
            <person name="Lapidus A."/>
            <person name="Cheng J.-F."/>
            <person name="Goodwin L."/>
            <person name="Pitluck S."/>
            <person name="Peters L."/>
            <person name="Ovchinnikova G."/>
            <person name="Held B."/>
            <person name="Detter J.C."/>
            <person name="Han C."/>
            <person name="Tapia R."/>
            <person name="Land M."/>
            <person name="Hauser L."/>
            <person name="Kyrpides N."/>
            <person name="Ivanova N."/>
            <person name="Pagani I."/>
            <person name="Gabster J."/>
            <person name="Walker C."/>
            <person name="Stolyar S."/>
            <person name="Stahl D."/>
            <person name="Arkin A."/>
            <person name="Dehal P."/>
            <person name="Hazen T."/>
            <person name="Woyke T."/>
        </authorList>
    </citation>
    <scope>NUCLEOTIDE SEQUENCE [LARGE SCALE GENOMIC DNA]</scope>
    <source>
        <strain evidence="6">U5L</strain>
    </source>
</reference>
<evidence type="ECO:0000313" key="6">
    <source>
        <dbReference type="EMBL" id="EIG54208.1"/>
    </source>
</evidence>
<feature type="domain" description="HTH luxR-type" evidence="4">
    <location>
        <begin position="154"/>
        <end position="219"/>
    </location>
</feature>
<dbReference type="OrthoDB" id="9780312at2"/>
<evidence type="ECO:0000256" key="3">
    <source>
        <dbReference type="PROSITE-ProRule" id="PRU00169"/>
    </source>
</evidence>
<feature type="modified residue" description="4-aspartylphosphate" evidence="3">
    <location>
        <position position="63"/>
    </location>
</feature>
<dbReference type="GO" id="GO:0000160">
    <property type="term" value="P:phosphorelay signal transduction system"/>
    <property type="evidence" value="ECO:0007669"/>
    <property type="project" value="InterPro"/>
</dbReference>